<evidence type="ECO:0000256" key="2">
    <source>
        <dbReference type="SAM" id="SignalP"/>
    </source>
</evidence>
<dbReference type="RefSeq" id="WP_011130882.1">
    <property type="nucleotide sequence ID" value="NC_005071.1"/>
</dbReference>
<sequence length="333" mass="36001">MVRIAPVALPLRRCVLTAGAALSAMVMQPSFAEHHDIDTEQPFDFSALTIQEEIAQADSADPESSSQANLEAGADQGNTEDLAKQAQNPIASMISFPIQWNATPGTQWAPSLIDPSVRDNRTQNVVNVQPVVPFKISDDLTLVTRTIVPIVNQPWADGVDFTAIGDINPSVFFVPTLKGNLTIGLGPTLIIPSATDIRISSQRWSAGPSAVVVYTKGPWVLGGLANNVWSFSGRGGKDVNKLLIQPFLNYNMPKGWYITSSPVITNDWNADDGKGWMVPIGAGIGRVFKIGNQPVNASLSAYWNAVRPEIFGEKLQGEFTIRTQVQFLFPTGS</sequence>
<gene>
    <name evidence="3" type="ordered locus">PMT_1514</name>
</gene>
<name>Q7TUR5_PROMM</name>
<accession>Q7TUR5</accession>
<feature type="region of interest" description="Disordered" evidence="1">
    <location>
        <begin position="56"/>
        <end position="79"/>
    </location>
</feature>
<protein>
    <submittedName>
        <fullName evidence="3">Possible Neuromedin U</fullName>
    </submittedName>
</protein>
<dbReference type="Proteomes" id="UP000001423">
    <property type="component" value="Chromosome"/>
</dbReference>
<feature type="signal peptide" evidence="2">
    <location>
        <begin position="1"/>
        <end position="32"/>
    </location>
</feature>
<dbReference type="AlphaFoldDB" id="Q7TUR5"/>
<dbReference type="OrthoDB" id="9809066at2"/>
<dbReference type="EMBL" id="BX548175">
    <property type="protein sequence ID" value="CAE21689.1"/>
    <property type="molecule type" value="Genomic_DNA"/>
</dbReference>
<keyword evidence="2" id="KW-0732">Signal</keyword>
<dbReference type="KEGG" id="pmt:PMT_1514"/>
<feature type="chain" id="PRO_5004291753" evidence="2">
    <location>
        <begin position="33"/>
        <end position="333"/>
    </location>
</feature>
<reference evidence="3 4" key="1">
    <citation type="journal article" date="2003" name="Nature">
        <title>Genome divergence in two Prochlorococcus ecotypes reflects oceanic niche differentiation.</title>
        <authorList>
            <person name="Rocap G."/>
            <person name="Larimer F.W."/>
            <person name="Lamerdin J.E."/>
            <person name="Malfatti S."/>
            <person name="Chain P."/>
            <person name="Ahlgren N.A."/>
            <person name="Arellano A."/>
            <person name="Coleman M."/>
            <person name="Hauser L."/>
            <person name="Hess W.R."/>
            <person name="Johnson Z.I."/>
            <person name="Land M.L."/>
            <person name="Lindell D."/>
            <person name="Post A.F."/>
            <person name="Regala W."/>
            <person name="Shah M."/>
            <person name="Shaw S.L."/>
            <person name="Steglich C."/>
            <person name="Sullivan M.B."/>
            <person name="Ting C.S."/>
            <person name="Tolonen A."/>
            <person name="Webb E.A."/>
            <person name="Zinser E.R."/>
            <person name="Chisholm S.W."/>
        </authorList>
    </citation>
    <scope>NUCLEOTIDE SEQUENCE [LARGE SCALE GENOMIC DNA]</scope>
    <source>
        <strain evidence="4">MIT 9313</strain>
    </source>
</reference>
<dbReference type="eggNOG" id="COG3637">
    <property type="taxonomic scope" value="Bacteria"/>
</dbReference>
<organism evidence="3 4">
    <name type="scientific">Prochlorococcus marinus (strain MIT 9313)</name>
    <dbReference type="NCBI Taxonomy" id="74547"/>
    <lineage>
        <taxon>Bacteria</taxon>
        <taxon>Bacillati</taxon>
        <taxon>Cyanobacteriota</taxon>
        <taxon>Cyanophyceae</taxon>
        <taxon>Synechococcales</taxon>
        <taxon>Prochlorococcaceae</taxon>
        <taxon>Prochlorococcus</taxon>
    </lineage>
</organism>
<dbReference type="HOGENOM" id="CLU_072059_0_0_3"/>
<keyword evidence="4" id="KW-1185">Reference proteome</keyword>
<evidence type="ECO:0000256" key="1">
    <source>
        <dbReference type="SAM" id="MobiDB-lite"/>
    </source>
</evidence>
<evidence type="ECO:0000313" key="4">
    <source>
        <dbReference type="Proteomes" id="UP000001423"/>
    </source>
</evidence>
<proteinExistence type="predicted"/>
<evidence type="ECO:0000313" key="3">
    <source>
        <dbReference type="EMBL" id="CAE21689.1"/>
    </source>
</evidence>